<accession>A0ABT1LFS4</accession>
<gene>
    <name evidence="3" type="ORF">NK718_17635</name>
</gene>
<evidence type="ECO:0000313" key="4">
    <source>
        <dbReference type="Proteomes" id="UP001205890"/>
    </source>
</evidence>
<evidence type="ECO:0000256" key="2">
    <source>
        <dbReference type="SAM" id="SignalP"/>
    </source>
</evidence>
<name>A0ABT1LFS4_9HYPH</name>
<reference evidence="3 4" key="1">
    <citation type="submission" date="2022-07" db="EMBL/GenBank/DDBJ databases">
        <authorList>
            <person name="Li W.-J."/>
            <person name="Deng Q.-Q."/>
        </authorList>
    </citation>
    <scope>NUCLEOTIDE SEQUENCE [LARGE SCALE GENOMIC DNA]</scope>
    <source>
        <strain evidence="3 4">SYSU M60028</strain>
    </source>
</reference>
<feature type="signal peptide" evidence="2">
    <location>
        <begin position="1"/>
        <end position="21"/>
    </location>
</feature>
<organism evidence="3 4">
    <name type="scientific">Alsobacter ponti</name>
    <dbReference type="NCBI Taxonomy" id="2962936"/>
    <lineage>
        <taxon>Bacteria</taxon>
        <taxon>Pseudomonadati</taxon>
        <taxon>Pseudomonadota</taxon>
        <taxon>Alphaproteobacteria</taxon>
        <taxon>Hyphomicrobiales</taxon>
        <taxon>Alsobacteraceae</taxon>
        <taxon>Alsobacter</taxon>
    </lineage>
</organism>
<dbReference type="Proteomes" id="UP001205890">
    <property type="component" value="Unassembled WGS sequence"/>
</dbReference>
<comment type="caution">
    <text evidence="3">The sequence shown here is derived from an EMBL/GenBank/DDBJ whole genome shotgun (WGS) entry which is preliminary data.</text>
</comment>
<sequence length="312" mass="32791">MIRRIALLFAFAVALAGSATAQELQVPVWPTQPPPSAAPAEPPAEAAPSVPLPMGHNLQLVAVMGGQTGVIRSGITWRIFRDTGDEPQLIQTSELASPSFQLDPGVYFVHATFGLASAARRLVLGASPLVETLTINAGGLVLGGFINDQAIPPDQLRFNVYVPVGGDPEGRVVVQDIKGGVLIRLPEGNYRVVSKYGDSNAITNADLRVEAGKVTEATLRHRAATVTLKLVAAPGTEALANTAFSVLTPGGDTIREAIGAFPSMTLAEGEYVAIARNGGKVYTQDFSVKSGVDRDIEVLVKDTPDPQPAGRR</sequence>
<protein>
    <submittedName>
        <fullName evidence="3">Uncharacterized protein</fullName>
    </submittedName>
</protein>
<feature type="region of interest" description="Disordered" evidence="1">
    <location>
        <begin position="28"/>
        <end position="49"/>
    </location>
</feature>
<evidence type="ECO:0000313" key="3">
    <source>
        <dbReference type="EMBL" id="MCP8940352.1"/>
    </source>
</evidence>
<keyword evidence="4" id="KW-1185">Reference proteome</keyword>
<keyword evidence="2" id="KW-0732">Signal</keyword>
<feature type="chain" id="PRO_5046428180" evidence="2">
    <location>
        <begin position="22"/>
        <end position="312"/>
    </location>
</feature>
<dbReference type="RefSeq" id="WP_254745078.1">
    <property type="nucleotide sequence ID" value="NZ_JANCLU010000020.1"/>
</dbReference>
<dbReference type="EMBL" id="JANCLU010000020">
    <property type="protein sequence ID" value="MCP8940352.1"/>
    <property type="molecule type" value="Genomic_DNA"/>
</dbReference>
<proteinExistence type="predicted"/>
<feature type="compositionally biased region" description="Pro residues" evidence="1">
    <location>
        <begin position="30"/>
        <end position="42"/>
    </location>
</feature>
<evidence type="ECO:0000256" key="1">
    <source>
        <dbReference type="SAM" id="MobiDB-lite"/>
    </source>
</evidence>